<dbReference type="OrthoDB" id="9809338at2"/>
<protein>
    <recommendedName>
        <fullName evidence="5">HTH araC/xylS-type domain-containing protein</fullName>
    </recommendedName>
</protein>
<dbReference type="STRING" id="418702.BJN45_13600"/>
<dbReference type="PROSITE" id="PS00041">
    <property type="entry name" value="HTH_ARAC_FAMILY_1"/>
    <property type="match status" value="1"/>
</dbReference>
<dbReference type="SUPFAM" id="SSF51215">
    <property type="entry name" value="Regulatory protein AraC"/>
    <property type="match status" value="1"/>
</dbReference>
<dbReference type="SUPFAM" id="SSF46689">
    <property type="entry name" value="Homeodomain-like"/>
    <property type="match status" value="2"/>
</dbReference>
<sequence length="278" mass="30384">MRRKILKKSAHQSCGQPCFHRPPGLPFVEARSAADSQACYRPHAHAEWSIGTVDAGHSRFSVAGAEYRLGPGDLVLLPPGLVHACNPEERAAWSYRMLYLDAAWMRDFLAGSPAAAALAEQPWRIVGDAVAYRHFGDTFAAVNETTSANHFADCLGQLLTALAGQPLKTPATASVPAGIAAVRDWLDAHCDETIPLAELAAIAGLSRYQLIRRFVRHTGMTPHAYQLDRRIQRARRLLAAGAPICDTALAVGFADQSHFHRSFRERVAATPGQYGRRR</sequence>
<dbReference type="PROSITE" id="PS01124">
    <property type="entry name" value="HTH_ARAC_FAMILY_2"/>
    <property type="match status" value="1"/>
</dbReference>
<keyword evidence="7" id="KW-1185">Reference proteome</keyword>
<dbReference type="SMART" id="SM00342">
    <property type="entry name" value="HTH_ARAC"/>
    <property type="match status" value="1"/>
</dbReference>
<dbReference type="InterPro" id="IPR009057">
    <property type="entry name" value="Homeodomain-like_sf"/>
</dbReference>
<evidence type="ECO:0000313" key="6">
    <source>
        <dbReference type="EMBL" id="OMG52345.1"/>
    </source>
</evidence>
<dbReference type="InterPro" id="IPR050204">
    <property type="entry name" value="AraC_XylS_family_regulators"/>
</dbReference>
<name>A0A1R1I0S3_9RHOO</name>
<evidence type="ECO:0000256" key="1">
    <source>
        <dbReference type="ARBA" id="ARBA00023015"/>
    </source>
</evidence>
<dbReference type="Pfam" id="PF02311">
    <property type="entry name" value="AraC_binding"/>
    <property type="match status" value="1"/>
</dbReference>
<dbReference type="RefSeq" id="WP_076096171.1">
    <property type="nucleotide sequence ID" value="NZ_MTHD01000005.1"/>
</dbReference>
<keyword evidence="2" id="KW-0238">DNA-binding</keyword>
<evidence type="ECO:0000256" key="2">
    <source>
        <dbReference type="ARBA" id="ARBA00023125"/>
    </source>
</evidence>
<keyword evidence="1" id="KW-0805">Transcription regulation</keyword>
<accession>A0A1R1I0S3</accession>
<evidence type="ECO:0000259" key="5">
    <source>
        <dbReference type="PROSITE" id="PS01124"/>
    </source>
</evidence>
<comment type="caution">
    <text evidence="6">The sequence shown here is derived from an EMBL/GenBank/DDBJ whole genome shotgun (WGS) entry which is preliminary data.</text>
</comment>
<dbReference type="GO" id="GO:0003700">
    <property type="term" value="F:DNA-binding transcription factor activity"/>
    <property type="evidence" value="ECO:0007669"/>
    <property type="project" value="InterPro"/>
</dbReference>
<dbReference type="Gene3D" id="1.10.10.60">
    <property type="entry name" value="Homeodomain-like"/>
    <property type="match status" value="2"/>
</dbReference>
<feature type="domain" description="HTH araC/xylS-type" evidence="5">
    <location>
        <begin position="180"/>
        <end position="277"/>
    </location>
</feature>
<dbReference type="InterPro" id="IPR018062">
    <property type="entry name" value="HTH_AraC-typ_CS"/>
</dbReference>
<evidence type="ECO:0000256" key="3">
    <source>
        <dbReference type="ARBA" id="ARBA00023159"/>
    </source>
</evidence>
<dbReference type="Gene3D" id="2.60.120.10">
    <property type="entry name" value="Jelly Rolls"/>
    <property type="match status" value="1"/>
</dbReference>
<dbReference type="Pfam" id="PF12833">
    <property type="entry name" value="HTH_18"/>
    <property type="match status" value="1"/>
</dbReference>
<dbReference type="PANTHER" id="PTHR46796">
    <property type="entry name" value="HTH-TYPE TRANSCRIPTIONAL ACTIVATOR RHAS-RELATED"/>
    <property type="match status" value="1"/>
</dbReference>
<keyword evidence="3" id="KW-0010">Activator</keyword>
<gene>
    <name evidence="6" type="ORF">BJN45_13600</name>
</gene>
<reference evidence="6 7" key="1">
    <citation type="submission" date="2016-10" db="EMBL/GenBank/DDBJ databases">
        <title>Alkaliphiles isolated from bioreactors.</title>
        <authorList>
            <person name="Salah Z."/>
            <person name="Rout S.P."/>
            <person name="Humphreys P.N."/>
        </authorList>
    </citation>
    <scope>NUCLEOTIDE SEQUENCE [LARGE SCALE GENOMIC DNA]</scope>
    <source>
        <strain evidence="6 7">ZS02</strain>
    </source>
</reference>
<proteinExistence type="predicted"/>
<dbReference type="PANTHER" id="PTHR46796:SF2">
    <property type="entry name" value="TRANSCRIPTIONAL REGULATORY PROTEIN"/>
    <property type="match status" value="1"/>
</dbReference>
<organism evidence="6 7">
    <name type="scientific">Azonexus hydrophilus</name>
    <dbReference type="NCBI Taxonomy" id="418702"/>
    <lineage>
        <taxon>Bacteria</taxon>
        <taxon>Pseudomonadati</taxon>
        <taxon>Pseudomonadota</taxon>
        <taxon>Betaproteobacteria</taxon>
        <taxon>Rhodocyclales</taxon>
        <taxon>Azonexaceae</taxon>
        <taxon>Azonexus</taxon>
    </lineage>
</organism>
<dbReference type="InterPro" id="IPR037923">
    <property type="entry name" value="HTH-like"/>
</dbReference>
<dbReference type="GO" id="GO:0043565">
    <property type="term" value="F:sequence-specific DNA binding"/>
    <property type="evidence" value="ECO:0007669"/>
    <property type="project" value="InterPro"/>
</dbReference>
<evidence type="ECO:0000256" key="4">
    <source>
        <dbReference type="ARBA" id="ARBA00023163"/>
    </source>
</evidence>
<dbReference type="AlphaFoldDB" id="A0A1R1I0S3"/>
<dbReference type="InterPro" id="IPR018060">
    <property type="entry name" value="HTH_AraC"/>
</dbReference>
<evidence type="ECO:0000313" key="7">
    <source>
        <dbReference type="Proteomes" id="UP000187526"/>
    </source>
</evidence>
<keyword evidence="4" id="KW-0804">Transcription</keyword>
<dbReference type="InterPro" id="IPR003313">
    <property type="entry name" value="AraC-bd"/>
</dbReference>
<dbReference type="Proteomes" id="UP000187526">
    <property type="component" value="Unassembled WGS sequence"/>
</dbReference>
<dbReference type="InterPro" id="IPR014710">
    <property type="entry name" value="RmlC-like_jellyroll"/>
</dbReference>
<dbReference type="EMBL" id="MTHD01000005">
    <property type="protein sequence ID" value="OMG52345.1"/>
    <property type="molecule type" value="Genomic_DNA"/>
</dbReference>